<evidence type="ECO:0000256" key="2">
    <source>
        <dbReference type="ARBA" id="ARBA00009196"/>
    </source>
</evidence>
<comment type="cofactor">
    <cofactor evidence="1">
        <name>Mg(2+)</name>
        <dbReference type="ChEBI" id="CHEBI:18420"/>
    </cofactor>
</comment>
<protein>
    <recommendedName>
        <fullName evidence="3">non-specific serine/threonine protein kinase</fullName>
        <ecNumber evidence="3">2.7.11.1</ecNumber>
    </recommendedName>
</protein>
<keyword evidence="10" id="KW-0460">Magnesium</keyword>
<dbReference type="PANTHER" id="PTHR45852">
    <property type="entry name" value="SER/THR-PROTEIN KINASE RIO2"/>
    <property type="match status" value="1"/>
</dbReference>
<dbReference type="GO" id="GO:0030490">
    <property type="term" value="P:maturation of SSU-rRNA"/>
    <property type="evidence" value="ECO:0007669"/>
    <property type="project" value="TreeGrafter"/>
</dbReference>
<evidence type="ECO:0000256" key="3">
    <source>
        <dbReference type="ARBA" id="ARBA00012513"/>
    </source>
</evidence>
<comment type="catalytic activity">
    <reaction evidence="11">
        <text>L-threonyl-[protein] + ATP = O-phospho-L-threonyl-[protein] + ADP + H(+)</text>
        <dbReference type="Rhea" id="RHEA:46608"/>
        <dbReference type="Rhea" id="RHEA-COMP:11060"/>
        <dbReference type="Rhea" id="RHEA-COMP:11605"/>
        <dbReference type="ChEBI" id="CHEBI:15378"/>
        <dbReference type="ChEBI" id="CHEBI:30013"/>
        <dbReference type="ChEBI" id="CHEBI:30616"/>
        <dbReference type="ChEBI" id="CHEBI:61977"/>
        <dbReference type="ChEBI" id="CHEBI:456216"/>
        <dbReference type="EC" id="2.7.11.1"/>
    </reaction>
</comment>
<gene>
    <name evidence="15" type="ORF">CHYS00102_LOCUS30192</name>
</gene>
<evidence type="ECO:0000256" key="7">
    <source>
        <dbReference type="ARBA" id="ARBA00022741"/>
    </source>
</evidence>
<dbReference type="GO" id="GO:0005524">
    <property type="term" value="F:ATP binding"/>
    <property type="evidence" value="ECO:0007669"/>
    <property type="project" value="UniProtKB-KW"/>
</dbReference>
<dbReference type="EMBL" id="HBFR01041328">
    <property type="protein sequence ID" value="CAD8902973.1"/>
    <property type="molecule type" value="Transcribed_RNA"/>
</dbReference>
<comment type="similarity">
    <text evidence="2">Belongs to the protein kinase superfamily. RIO-type Ser/Thr kinase family.</text>
</comment>
<keyword evidence="5" id="KW-0808">Transferase</keyword>
<evidence type="ECO:0000256" key="11">
    <source>
        <dbReference type="ARBA" id="ARBA00047899"/>
    </source>
</evidence>
<evidence type="ECO:0000256" key="1">
    <source>
        <dbReference type="ARBA" id="ARBA00001946"/>
    </source>
</evidence>
<evidence type="ECO:0000256" key="9">
    <source>
        <dbReference type="ARBA" id="ARBA00022840"/>
    </source>
</evidence>
<keyword evidence="8" id="KW-0418">Kinase</keyword>
<dbReference type="AlphaFoldDB" id="A0A7S1C0W6"/>
<evidence type="ECO:0000256" key="13">
    <source>
        <dbReference type="SAM" id="MobiDB-lite"/>
    </source>
</evidence>
<dbReference type="Gene3D" id="1.10.10.10">
    <property type="entry name" value="Winged helix-like DNA-binding domain superfamily/Winged helix DNA-binding domain"/>
    <property type="match status" value="1"/>
</dbReference>
<dbReference type="Pfam" id="PF09202">
    <property type="entry name" value="Rio2_N"/>
    <property type="match status" value="1"/>
</dbReference>
<dbReference type="GO" id="GO:0030688">
    <property type="term" value="C:preribosome, small subunit precursor"/>
    <property type="evidence" value="ECO:0007669"/>
    <property type="project" value="TreeGrafter"/>
</dbReference>
<feature type="region of interest" description="Disordered" evidence="13">
    <location>
        <begin position="477"/>
        <end position="548"/>
    </location>
</feature>
<feature type="region of interest" description="Disordered" evidence="13">
    <location>
        <begin position="578"/>
        <end position="599"/>
    </location>
</feature>
<dbReference type="PANTHER" id="PTHR45852:SF1">
    <property type="entry name" value="SERINE_THREONINE-PROTEIN KINASE RIO2"/>
    <property type="match status" value="1"/>
</dbReference>
<reference evidence="15" key="1">
    <citation type="submission" date="2021-01" db="EMBL/GenBank/DDBJ databases">
        <authorList>
            <person name="Corre E."/>
            <person name="Pelletier E."/>
            <person name="Niang G."/>
            <person name="Scheremetjew M."/>
            <person name="Finn R."/>
            <person name="Kale V."/>
            <person name="Holt S."/>
            <person name="Cochrane G."/>
            <person name="Meng A."/>
            <person name="Brown T."/>
            <person name="Cohen L."/>
        </authorList>
    </citation>
    <scope>NUCLEOTIDE SEQUENCE</scope>
    <source>
        <strain evidence="15">308</strain>
    </source>
</reference>
<feature type="region of interest" description="Disordered" evidence="13">
    <location>
        <begin position="148"/>
        <end position="168"/>
    </location>
</feature>
<dbReference type="InterPro" id="IPR015285">
    <property type="entry name" value="RIO2_wHTH_N"/>
</dbReference>
<name>A0A7S1C0W6_9STRA</name>
<dbReference type="CDD" id="cd05144">
    <property type="entry name" value="RIO2_C"/>
    <property type="match status" value="1"/>
</dbReference>
<dbReference type="GO" id="GO:0005634">
    <property type="term" value="C:nucleus"/>
    <property type="evidence" value="ECO:0007669"/>
    <property type="project" value="TreeGrafter"/>
</dbReference>
<keyword evidence="4" id="KW-0723">Serine/threonine-protein kinase</keyword>
<dbReference type="InterPro" id="IPR000687">
    <property type="entry name" value="RIO_kinase"/>
</dbReference>
<proteinExistence type="inferred from homology"/>
<dbReference type="SMART" id="SM00090">
    <property type="entry name" value="RIO"/>
    <property type="match status" value="1"/>
</dbReference>
<dbReference type="EC" id="2.7.11.1" evidence="3"/>
<evidence type="ECO:0000259" key="14">
    <source>
        <dbReference type="SMART" id="SM00090"/>
    </source>
</evidence>
<dbReference type="Pfam" id="PF01163">
    <property type="entry name" value="RIO1"/>
    <property type="match status" value="2"/>
</dbReference>
<keyword evidence="9" id="KW-0067">ATP-binding</keyword>
<comment type="catalytic activity">
    <reaction evidence="12">
        <text>L-seryl-[protein] + ATP = O-phospho-L-seryl-[protein] + ADP + H(+)</text>
        <dbReference type="Rhea" id="RHEA:17989"/>
        <dbReference type="Rhea" id="RHEA-COMP:9863"/>
        <dbReference type="Rhea" id="RHEA-COMP:11604"/>
        <dbReference type="ChEBI" id="CHEBI:15378"/>
        <dbReference type="ChEBI" id="CHEBI:29999"/>
        <dbReference type="ChEBI" id="CHEBI:30616"/>
        <dbReference type="ChEBI" id="CHEBI:83421"/>
        <dbReference type="ChEBI" id="CHEBI:456216"/>
        <dbReference type="EC" id="2.7.11.1"/>
    </reaction>
</comment>
<dbReference type="InterPro" id="IPR030484">
    <property type="entry name" value="Rio2"/>
</dbReference>
<dbReference type="FunFam" id="3.30.200.20:FF:000052">
    <property type="entry name" value="Serine/threonine-protein kinase RIO2"/>
    <property type="match status" value="1"/>
</dbReference>
<feature type="compositionally biased region" description="Acidic residues" evidence="13">
    <location>
        <begin position="482"/>
        <end position="506"/>
    </location>
</feature>
<evidence type="ECO:0000256" key="8">
    <source>
        <dbReference type="ARBA" id="ARBA00022777"/>
    </source>
</evidence>
<evidence type="ECO:0000256" key="6">
    <source>
        <dbReference type="ARBA" id="ARBA00022723"/>
    </source>
</evidence>
<evidence type="ECO:0000313" key="15">
    <source>
        <dbReference type="EMBL" id="CAD8902973.1"/>
    </source>
</evidence>
<evidence type="ECO:0000256" key="5">
    <source>
        <dbReference type="ARBA" id="ARBA00022679"/>
    </source>
</evidence>
<dbReference type="InterPro" id="IPR011009">
    <property type="entry name" value="Kinase-like_dom_sf"/>
</dbReference>
<dbReference type="Gene3D" id="3.30.200.20">
    <property type="entry name" value="Phosphorylase Kinase, domain 1"/>
    <property type="match status" value="1"/>
</dbReference>
<sequence>MKLDATILRTLPKDALSLMAAIEKYMVDHTIVPTSAIIKSSGLRTNAGHHKILSALLRDKLVHHEGSGGKAGYDGYRLTNAGYDLLALYHLKTAGIVTSFGDRIGVGKESDIYLAMDREGRQVVLKFHRLGRTSFRAVAKKRDYFADRSSGGGSDVRHVRSRTGLGNDKRRAGRAKSWLFLSKRSALLEYAFLKALYDVGFPTPVPIGYNRHVVVMGLVRGVPLYQIRPSTMTADQRDSIYKQSMELGRRMAKYGLVHCDLNEFNLMVDLSGIQSSHSSSDPYVRHCGADVTHSVAPGALSGTLHGACPVDSSEAHHDAVPLLIDGTGEVVTEKQDLTPAHGYLDDGRPVPSVTLIDFPQMVSTGHPNATELYIRDIGCLRQFFVKKMKCEDDWSGLLDGDEMEKYDPLEEEEDEQDNDGFDDAVKYSWKVLMESVVDGNGRRVDQEVKASGYSEDSAARDMELYYFEHGRNEAWQAKEHEVDDEDCSENDDDNDENDDDNDDDEGSFVKSEQSKEDVDAEEDIVPDEMKDPHATVATAPRPPPSVSAYSAYADMDREELKMHLMAEAEVRARQRVRQLRGGRKGKGGANGNKVGSRNTNKCFVKGRRVMKDMMC</sequence>
<dbReference type="GO" id="GO:0004674">
    <property type="term" value="F:protein serine/threonine kinase activity"/>
    <property type="evidence" value="ECO:0007669"/>
    <property type="project" value="UniProtKB-KW"/>
</dbReference>
<dbReference type="Gene3D" id="1.10.510.10">
    <property type="entry name" value="Transferase(Phosphotransferase) domain 1"/>
    <property type="match status" value="1"/>
</dbReference>
<accession>A0A7S1C0W6</accession>
<organism evidence="15">
    <name type="scientific">Corethron hystrix</name>
    <dbReference type="NCBI Taxonomy" id="216773"/>
    <lineage>
        <taxon>Eukaryota</taxon>
        <taxon>Sar</taxon>
        <taxon>Stramenopiles</taxon>
        <taxon>Ochrophyta</taxon>
        <taxon>Bacillariophyta</taxon>
        <taxon>Coscinodiscophyceae</taxon>
        <taxon>Corethrophycidae</taxon>
        <taxon>Corethrales</taxon>
        <taxon>Corethraceae</taxon>
        <taxon>Corethron</taxon>
    </lineage>
</organism>
<dbReference type="SUPFAM" id="SSF46785">
    <property type="entry name" value="Winged helix' DNA-binding domain"/>
    <property type="match status" value="1"/>
</dbReference>
<keyword evidence="6" id="KW-0479">Metal-binding</keyword>
<dbReference type="InterPro" id="IPR036388">
    <property type="entry name" value="WH-like_DNA-bd_sf"/>
</dbReference>
<evidence type="ECO:0000256" key="4">
    <source>
        <dbReference type="ARBA" id="ARBA00022527"/>
    </source>
</evidence>
<dbReference type="GO" id="GO:0005829">
    <property type="term" value="C:cytosol"/>
    <property type="evidence" value="ECO:0007669"/>
    <property type="project" value="TreeGrafter"/>
</dbReference>
<evidence type="ECO:0000256" key="10">
    <source>
        <dbReference type="ARBA" id="ARBA00022842"/>
    </source>
</evidence>
<dbReference type="SUPFAM" id="SSF56112">
    <property type="entry name" value="Protein kinase-like (PK-like)"/>
    <property type="match status" value="1"/>
</dbReference>
<feature type="domain" description="RIO kinase" evidence="14">
    <location>
        <begin position="69"/>
        <end position="399"/>
    </location>
</feature>
<keyword evidence="7" id="KW-0547">Nucleotide-binding</keyword>
<dbReference type="GO" id="GO:0046872">
    <property type="term" value="F:metal ion binding"/>
    <property type="evidence" value="ECO:0007669"/>
    <property type="project" value="UniProtKB-KW"/>
</dbReference>
<evidence type="ECO:0000256" key="12">
    <source>
        <dbReference type="ARBA" id="ARBA00048679"/>
    </source>
</evidence>
<dbReference type="InterPro" id="IPR018934">
    <property type="entry name" value="RIO_dom"/>
</dbReference>
<dbReference type="InterPro" id="IPR036390">
    <property type="entry name" value="WH_DNA-bd_sf"/>
</dbReference>